<name>M2YCR2_9MICC</name>
<dbReference type="GO" id="GO:0008725">
    <property type="term" value="F:DNA-3-methyladenine glycosylase activity"/>
    <property type="evidence" value="ECO:0007669"/>
    <property type="project" value="InterPro"/>
</dbReference>
<dbReference type="EMBL" id="ANHZ02000014">
    <property type="protein sequence ID" value="EME36399.1"/>
    <property type="molecule type" value="Genomic_DNA"/>
</dbReference>
<feature type="binding site" evidence="1">
    <location>
        <position position="178"/>
    </location>
    <ligand>
        <name>Zn(2+)</name>
        <dbReference type="ChEBI" id="CHEBI:29105"/>
    </ligand>
</feature>
<sequence length="193" mass="21234">MRGDDGLLRPEWAAAGPLLQQYYDTEWGMPIRDEQGLFERLSLEAFQSGLSWATILRKRPAFREAFAGFDPEAVAGFGDDDEARLMADAGIVRNRAKIRATITNAQATIALRDEGGLAQLIWSFQPETTPQPRTMAEVPTQSPESKAMSKALKKEGFVFVGPTTMYALMSAIGMVDLHLMGSHRRGASGMWPA</sequence>
<reference evidence="3 4" key="1">
    <citation type="journal article" date="2014" name="Genome Announc.">
        <title>Draft Genome Sequence of Kocuria palustris PEL.</title>
        <authorList>
            <person name="Sharma G."/>
            <person name="Khatri I."/>
            <person name="Subramanian S."/>
        </authorList>
    </citation>
    <scope>NUCLEOTIDE SEQUENCE [LARGE SCALE GENOMIC DNA]</scope>
    <source>
        <strain evidence="3 4">PEL</strain>
    </source>
</reference>
<keyword evidence="2" id="KW-0812">Transmembrane</keyword>
<evidence type="ECO:0000313" key="3">
    <source>
        <dbReference type="EMBL" id="EME36399.1"/>
    </source>
</evidence>
<comment type="caution">
    <text evidence="3">The sequence shown here is derived from an EMBL/GenBank/DDBJ whole genome shotgun (WGS) entry which is preliminary data.</text>
</comment>
<organism evidence="3 4">
    <name type="scientific">Kocuria palustris PEL</name>
    <dbReference type="NCBI Taxonomy" id="1236550"/>
    <lineage>
        <taxon>Bacteria</taxon>
        <taxon>Bacillati</taxon>
        <taxon>Actinomycetota</taxon>
        <taxon>Actinomycetes</taxon>
        <taxon>Micrococcales</taxon>
        <taxon>Micrococcaceae</taxon>
        <taxon>Kocuria</taxon>
    </lineage>
</organism>
<dbReference type="SUPFAM" id="SSF48150">
    <property type="entry name" value="DNA-glycosylase"/>
    <property type="match status" value="1"/>
</dbReference>
<dbReference type="PANTHER" id="PTHR30037">
    <property type="entry name" value="DNA-3-METHYLADENINE GLYCOSYLASE 1"/>
    <property type="match status" value="1"/>
</dbReference>
<dbReference type="GO" id="GO:0006284">
    <property type="term" value="P:base-excision repair"/>
    <property type="evidence" value="ECO:0007669"/>
    <property type="project" value="InterPro"/>
</dbReference>
<proteinExistence type="predicted"/>
<dbReference type="Proteomes" id="UP000009877">
    <property type="component" value="Unassembled WGS sequence"/>
</dbReference>
<keyword evidence="2" id="KW-1133">Transmembrane helix</keyword>
<dbReference type="Pfam" id="PF03352">
    <property type="entry name" value="Adenine_glyco"/>
    <property type="match status" value="1"/>
</dbReference>
<accession>M2YCR2</accession>
<gene>
    <name evidence="3" type="ORF">C884_00386</name>
</gene>
<evidence type="ECO:0000313" key="4">
    <source>
        <dbReference type="Proteomes" id="UP000009877"/>
    </source>
</evidence>
<dbReference type="InterPro" id="IPR011257">
    <property type="entry name" value="DNA_glycosylase"/>
</dbReference>
<evidence type="ECO:0000256" key="1">
    <source>
        <dbReference type="PIRSR" id="PIRSR605019-1"/>
    </source>
</evidence>
<keyword evidence="4" id="KW-1185">Reference proteome</keyword>
<keyword evidence="2" id="KW-0472">Membrane</keyword>
<keyword evidence="1" id="KW-0862">Zinc</keyword>
<protein>
    <submittedName>
        <fullName evidence="3">DNA-3-methyladenine glycosylase</fullName>
    </submittedName>
</protein>
<dbReference type="STRING" id="71999.KPaMU14_07380"/>
<keyword evidence="1" id="KW-0479">Metal-binding</keyword>
<dbReference type="PANTHER" id="PTHR30037:SF4">
    <property type="entry name" value="DNA-3-METHYLADENINE GLYCOSYLASE I"/>
    <property type="match status" value="1"/>
</dbReference>
<dbReference type="GO" id="GO:0046872">
    <property type="term" value="F:metal ion binding"/>
    <property type="evidence" value="ECO:0007669"/>
    <property type="project" value="UniProtKB-KW"/>
</dbReference>
<dbReference type="InterPro" id="IPR052891">
    <property type="entry name" value="DNA-3mA_glycosylase"/>
</dbReference>
<dbReference type="AlphaFoldDB" id="M2YCR2"/>
<dbReference type="Gene3D" id="1.10.340.30">
    <property type="entry name" value="Hypothetical protein, domain 2"/>
    <property type="match status" value="1"/>
</dbReference>
<dbReference type="InterPro" id="IPR005019">
    <property type="entry name" value="Adenine_glyco"/>
</dbReference>
<evidence type="ECO:0000256" key="2">
    <source>
        <dbReference type="SAM" id="Phobius"/>
    </source>
</evidence>
<feature type="transmembrane region" description="Helical" evidence="2">
    <location>
        <begin position="156"/>
        <end position="175"/>
    </location>
</feature>